<organism evidence="2 3">
    <name type="scientific">Rubroshorea leprosula</name>
    <dbReference type="NCBI Taxonomy" id="152421"/>
    <lineage>
        <taxon>Eukaryota</taxon>
        <taxon>Viridiplantae</taxon>
        <taxon>Streptophyta</taxon>
        <taxon>Embryophyta</taxon>
        <taxon>Tracheophyta</taxon>
        <taxon>Spermatophyta</taxon>
        <taxon>Magnoliopsida</taxon>
        <taxon>eudicotyledons</taxon>
        <taxon>Gunneridae</taxon>
        <taxon>Pentapetalae</taxon>
        <taxon>rosids</taxon>
        <taxon>malvids</taxon>
        <taxon>Malvales</taxon>
        <taxon>Dipterocarpaceae</taxon>
        <taxon>Rubroshorea</taxon>
    </lineage>
</organism>
<evidence type="ECO:0000313" key="2">
    <source>
        <dbReference type="EMBL" id="GKV09504.1"/>
    </source>
</evidence>
<feature type="compositionally biased region" description="Low complexity" evidence="1">
    <location>
        <begin position="65"/>
        <end position="74"/>
    </location>
</feature>
<gene>
    <name evidence="2" type="ORF">SLEP1_g20990</name>
</gene>
<evidence type="ECO:0000256" key="1">
    <source>
        <dbReference type="SAM" id="MobiDB-lite"/>
    </source>
</evidence>
<keyword evidence="3" id="KW-1185">Reference proteome</keyword>
<dbReference type="Proteomes" id="UP001054252">
    <property type="component" value="Unassembled WGS sequence"/>
</dbReference>
<accession>A0AAV5J4H6</accession>
<dbReference type="EMBL" id="BPVZ01000030">
    <property type="protein sequence ID" value="GKV09504.1"/>
    <property type="molecule type" value="Genomic_DNA"/>
</dbReference>
<reference evidence="2 3" key="1">
    <citation type="journal article" date="2021" name="Commun. Biol.">
        <title>The genome of Shorea leprosula (Dipterocarpaceae) highlights the ecological relevance of drought in aseasonal tropical rainforests.</title>
        <authorList>
            <person name="Ng K.K.S."/>
            <person name="Kobayashi M.J."/>
            <person name="Fawcett J.A."/>
            <person name="Hatakeyama M."/>
            <person name="Paape T."/>
            <person name="Ng C.H."/>
            <person name="Ang C.C."/>
            <person name="Tnah L.H."/>
            <person name="Lee C.T."/>
            <person name="Nishiyama T."/>
            <person name="Sese J."/>
            <person name="O'Brien M.J."/>
            <person name="Copetti D."/>
            <person name="Mohd Noor M.I."/>
            <person name="Ong R.C."/>
            <person name="Putra M."/>
            <person name="Sireger I.Z."/>
            <person name="Indrioko S."/>
            <person name="Kosugi Y."/>
            <person name="Izuno A."/>
            <person name="Isagi Y."/>
            <person name="Lee S.L."/>
            <person name="Shimizu K.K."/>
        </authorList>
    </citation>
    <scope>NUCLEOTIDE SEQUENCE [LARGE SCALE GENOMIC DNA]</scope>
    <source>
        <strain evidence="2">214</strain>
    </source>
</reference>
<dbReference type="AlphaFoldDB" id="A0AAV5J4H6"/>
<sequence length="86" mass="9307">MLSLAIVLCNHNNASVCSILYPQLMISFVIPFKIKISPCRHYPLCCVTIAMLTAHHSPLAPRLGSPSQSSPSSSNRVVTTLEIDNG</sequence>
<name>A0AAV5J4H6_9ROSI</name>
<comment type="caution">
    <text evidence="2">The sequence shown here is derived from an EMBL/GenBank/DDBJ whole genome shotgun (WGS) entry which is preliminary data.</text>
</comment>
<feature type="region of interest" description="Disordered" evidence="1">
    <location>
        <begin position="61"/>
        <end position="86"/>
    </location>
</feature>
<proteinExistence type="predicted"/>
<evidence type="ECO:0000313" key="3">
    <source>
        <dbReference type="Proteomes" id="UP001054252"/>
    </source>
</evidence>
<protein>
    <recommendedName>
        <fullName evidence="4">Secreted protein</fullName>
    </recommendedName>
</protein>
<evidence type="ECO:0008006" key="4">
    <source>
        <dbReference type="Google" id="ProtNLM"/>
    </source>
</evidence>